<sequence length="163" mass="17933">MVALTFWEQIDNLSHLHSGAMYRSLTCNQETFLNDTLAKIETQHQEVECVAIDQSPAPPASPLEPPPLDTAIQSSSSKKRTHGAAALTKRVFPQPEKNITNLIETQHQEVECVAIDQSPVPPASPPESPPLNTAIQSSSLKKRTHGAAALTKRVFPQPEKKYY</sequence>
<reference evidence="2" key="1">
    <citation type="submission" date="2016-11" db="UniProtKB">
        <authorList>
            <consortium name="WormBaseParasite"/>
        </authorList>
    </citation>
    <scope>IDENTIFICATION</scope>
    <source>
        <strain evidence="2">KR3021</strain>
    </source>
</reference>
<evidence type="ECO:0000313" key="1">
    <source>
        <dbReference type="Proteomes" id="UP000095286"/>
    </source>
</evidence>
<organism evidence="1 2">
    <name type="scientific">Rhabditophanes sp. KR3021</name>
    <dbReference type="NCBI Taxonomy" id="114890"/>
    <lineage>
        <taxon>Eukaryota</taxon>
        <taxon>Metazoa</taxon>
        <taxon>Ecdysozoa</taxon>
        <taxon>Nematoda</taxon>
        <taxon>Chromadorea</taxon>
        <taxon>Rhabditida</taxon>
        <taxon>Tylenchina</taxon>
        <taxon>Panagrolaimomorpha</taxon>
        <taxon>Strongyloidoidea</taxon>
        <taxon>Alloionematidae</taxon>
        <taxon>Rhabditophanes</taxon>
    </lineage>
</organism>
<protein>
    <submittedName>
        <fullName evidence="2">Uncharacterized protein</fullName>
    </submittedName>
</protein>
<name>A0AC35TY32_9BILA</name>
<proteinExistence type="predicted"/>
<dbReference type="Proteomes" id="UP000095286">
    <property type="component" value="Unplaced"/>
</dbReference>
<dbReference type="WBParaSite" id="RSKR_0000555066.1">
    <property type="protein sequence ID" value="RSKR_0000555066.1"/>
    <property type="gene ID" value="RSKR_0000555066"/>
</dbReference>
<accession>A0AC35TY32</accession>
<evidence type="ECO:0000313" key="2">
    <source>
        <dbReference type="WBParaSite" id="RSKR_0000555066.1"/>
    </source>
</evidence>